<dbReference type="RefSeq" id="WP_369602271.1">
    <property type="nucleotide sequence ID" value="NZ_CP154858.1"/>
</dbReference>
<evidence type="ECO:0000313" key="9">
    <source>
        <dbReference type="EMBL" id="XDT73277.1"/>
    </source>
</evidence>
<evidence type="ECO:0000256" key="6">
    <source>
        <dbReference type="SAM" id="Phobius"/>
    </source>
</evidence>
<accession>A0AB39UZG1</accession>
<feature type="transmembrane region" description="Helical" evidence="6">
    <location>
        <begin position="320"/>
        <end position="339"/>
    </location>
</feature>
<dbReference type="KEGG" id="tcd:AAIA72_04715"/>
<feature type="transmembrane region" description="Helical" evidence="6">
    <location>
        <begin position="406"/>
        <end position="425"/>
    </location>
</feature>
<evidence type="ECO:0000256" key="4">
    <source>
        <dbReference type="ARBA" id="ARBA00022989"/>
    </source>
</evidence>
<dbReference type="GO" id="GO:0030420">
    <property type="term" value="P:establishment of competence for transformation"/>
    <property type="evidence" value="ECO:0007669"/>
    <property type="project" value="InterPro"/>
</dbReference>
<dbReference type="InterPro" id="IPR004797">
    <property type="entry name" value="Competence_ComEC/Rec2"/>
</dbReference>
<dbReference type="InterPro" id="IPR036866">
    <property type="entry name" value="RibonucZ/Hydroxyglut_hydro"/>
</dbReference>
<feature type="transmembrane region" description="Helical" evidence="6">
    <location>
        <begin position="213"/>
        <end position="237"/>
    </location>
</feature>
<feature type="transmembrane region" description="Helical" evidence="6">
    <location>
        <begin position="249"/>
        <end position="267"/>
    </location>
</feature>
<dbReference type="EMBL" id="CP154858">
    <property type="protein sequence ID" value="XDT73277.1"/>
    <property type="molecule type" value="Genomic_DNA"/>
</dbReference>
<dbReference type="NCBIfam" id="TIGR00361">
    <property type="entry name" value="ComEC_Rec2"/>
    <property type="match status" value="1"/>
</dbReference>
<evidence type="ECO:0000259" key="7">
    <source>
        <dbReference type="Pfam" id="PF00753"/>
    </source>
</evidence>
<evidence type="ECO:0000256" key="5">
    <source>
        <dbReference type="ARBA" id="ARBA00023136"/>
    </source>
</evidence>
<keyword evidence="5 6" id="KW-0472">Membrane</keyword>
<keyword evidence="2" id="KW-1003">Cell membrane</keyword>
<dbReference type="NCBIfam" id="TIGR00360">
    <property type="entry name" value="ComEC_N-term"/>
    <property type="match status" value="1"/>
</dbReference>
<feature type="transmembrane region" description="Helical" evidence="6">
    <location>
        <begin position="351"/>
        <end position="370"/>
    </location>
</feature>
<dbReference type="InterPro" id="IPR035681">
    <property type="entry name" value="ComA-like_MBL"/>
</dbReference>
<dbReference type="CDD" id="cd07731">
    <property type="entry name" value="ComA-like_MBL-fold"/>
    <property type="match status" value="1"/>
</dbReference>
<keyword evidence="3 6" id="KW-0812">Transmembrane</keyword>
<feature type="domain" description="Metallo-beta-lactamase" evidence="7">
    <location>
        <begin position="487"/>
        <end position="660"/>
    </location>
</feature>
<evidence type="ECO:0000259" key="8">
    <source>
        <dbReference type="Pfam" id="PF03772"/>
    </source>
</evidence>
<protein>
    <submittedName>
        <fullName evidence="9">DNA internalization-related competence protein ComEC/Rec2</fullName>
    </submittedName>
</protein>
<comment type="subcellular location">
    <subcellularLocation>
        <location evidence="1">Cell membrane</location>
        <topology evidence="1">Multi-pass membrane protein</topology>
    </subcellularLocation>
</comment>
<feature type="transmembrane region" description="Helical" evidence="6">
    <location>
        <begin position="273"/>
        <end position="290"/>
    </location>
</feature>
<evidence type="ECO:0000256" key="1">
    <source>
        <dbReference type="ARBA" id="ARBA00004651"/>
    </source>
</evidence>
<dbReference type="Gene3D" id="3.60.15.10">
    <property type="entry name" value="Ribonuclease Z/Hydroxyacylglutathione hydrolase-like"/>
    <property type="match status" value="1"/>
</dbReference>
<dbReference type="AlphaFoldDB" id="A0AB39UZG1"/>
<dbReference type="InterPro" id="IPR001279">
    <property type="entry name" value="Metallo-B-lactamas"/>
</dbReference>
<feature type="transmembrane region" description="Helical" evidence="6">
    <location>
        <begin position="445"/>
        <end position="472"/>
    </location>
</feature>
<keyword evidence="4 6" id="KW-1133">Transmembrane helix</keyword>
<reference evidence="9" key="1">
    <citation type="submission" date="2024-05" db="EMBL/GenBank/DDBJ databases">
        <title>Genome sequencing of novel strain.</title>
        <authorList>
            <person name="Ganbat D."/>
            <person name="Ganbat S."/>
            <person name="Lee S.-J."/>
        </authorList>
    </citation>
    <scope>NUCLEOTIDE SEQUENCE</scope>
    <source>
        <strain evidence="9">SMD15-11</strain>
    </source>
</reference>
<organism evidence="9">
    <name type="scientific">Thermohahella caldifontis</name>
    <dbReference type="NCBI Taxonomy" id="3142973"/>
    <lineage>
        <taxon>Bacteria</taxon>
        <taxon>Pseudomonadati</taxon>
        <taxon>Pseudomonadota</taxon>
        <taxon>Gammaproteobacteria</taxon>
        <taxon>Oceanospirillales</taxon>
        <taxon>Hahellaceae</taxon>
        <taxon>Thermohahella</taxon>
    </lineage>
</organism>
<evidence type="ECO:0000256" key="3">
    <source>
        <dbReference type="ARBA" id="ARBA00022692"/>
    </source>
</evidence>
<dbReference type="Pfam" id="PF00753">
    <property type="entry name" value="Lactamase_B"/>
    <property type="match status" value="1"/>
</dbReference>
<evidence type="ECO:0000256" key="2">
    <source>
        <dbReference type="ARBA" id="ARBA00022475"/>
    </source>
</evidence>
<feature type="domain" description="ComEC/Rec2-related protein" evidence="8">
    <location>
        <begin position="192"/>
        <end position="457"/>
    </location>
</feature>
<dbReference type="GO" id="GO:0005886">
    <property type="term" value="C:plasma membrane"/>
    <property type="evidence" value="ECO:0007669"/>
    <property type="project" value="UniProtKB-SubCell"/>
</dbReference>
<dbReference type="PANTHER" id="PTHR30619">
    <property type="entry name" value="DNA INTERNALIZATION/COMPETENCE PROTEIN COMEC/REC2"/>
    <property type="match status" value="1"/>
</dbReference>
<proteinExistence type="predicted"/>
<gene>
    <name evidence="9" type="ORF">AAIA72_04715</name>
</gene>
<feature type="transmembrane region" description="Helical" evidence="6">
    <location>
        <begin position="376"/>
        <end position="399"/>
    </location>
</feature>
<dbReference type="InterPro" id="IPR004477">
    <property type="entry name" value="ComEC_N"/>
</dbReference>
<dbReference type="InterPro" id="IPR052159">
    <property type="entry name" value="Competence_DNA_uptake"/>
</dbReference>
<sequence>MTGMPAFLLAQFVGTWQPDLLFWLGVPFAALWLTGQRWPAVLLIPGAALGWMVHAWHLDHQPPEGLYGSVHTIRAADCARVERSAEPSLVFRGCRVLFSATAPSLVGKTVDIRCRRCGHPDRQPVELEARGRLRPPEWLVNEGRYTVPAFWRLSRHAGHLSVNRVRVIREAAWPDPVIENASLIHAASVRALVLGDRSGLTPGQWRILADSGLMHLLVVSGLHMGGVLWVWVLVSEALRRKSGRPADRWRWGTLLIGTLLVISYAWLTGASIPAMRAAVMGIAGLLAWAFYRLRRPWLAWSVALSVVCAIEPGAPWMPGFWLSFGLVAALFLGFQGRLGRSGGWLFEMARAQLWLTLAGGAILAILFHQVPVMGWLANLIAIPLVVWFLFPLSVTGYVLSGIWPFAGLNLLGLADGGFSLFWRWAEWSASWKTFHIPLDAALLPWIVVLLLPLGISLSWRMLGLLCLALVVLRTGQTHPAVALDILDVGQGSAAVIRIGGQTWLVDSGTEWAARSVVAPWLRYQGVKVLNRVASHSDTDHSGGMPVLESEWPDGLRLAGQPETLPGDWTRCEAGQVLHREPGVLLDIVWPDDRLDPSAPDNAHSCVVRLKVGESQVLLTGDLERRWQYALLAPLAGTTTILVAPHHGAANGLNERFWSALGPSAVIISAGRYNRYGHPSQKVLQWLDTAGVSWFSTARTGQIHVEWRTPDAPATWRFASKS</sequence>
<dbReference type="PANTHER" id="PTHR30619:SF1">
    <property type="entry name" value="RECOMBINATION PROTEIN 2"/>
    <property type="match status" value="1"/>
</dbReference>
<name>A0AB39UZG1_9GAMM</name>
<dbReference type="SUPFAM" id="SSF56281">
    <property type="entry name" value="Metallo-hydrolase/oxidoreductase"/>
    <property type="match status" value="1"/>
</dbReference>
<dbReference type="Pfam" id="PF03772">
    <property type="entry name" value="Competence"/>
    <property type="match status" value="1"/>
</dbReference>